<dbReference type="RefSeq" id="WP_141149302.1">
    <property type="nucleotide sequence ID" value="NZ_VHLG01000007.1"/>
</dbReference>
<comment type="caution">
    <text evidence="1">The sequence shown here is derived from an EMBL/GenBank/DDBJ whole genome shotgun (WGS) entry which is preliminary data.</text>
</comment>
<protein>
    <submittedName>
        <fullName evidence="1">DUF1465 family protein</fullName>
    </submittedName>
</protein>
<dbReference type="OrthoDB" id="9799531at2"/>
<evidence type="ECO:0000313" key="1">
    <source>
        <dbReference type="EMBL" id="TPW30093.1"/>
    </source>
</evidence>
<dbReference type="EMBL" id="VHLG01000007">
    <property type="protein sequence ID" value="TPW30093.1"/>
    <property type="molecule type" value="Genomic_DNA"/>
</dbReference>
<dbReference type="Proteomes" id="UP000318801">
    <property type="component" value="Unassembled WGS sequence"/>
</dbReference>
<dbReference type="Pfam" id="PF07323">
    <property type="entry name" value="DUF1465"/>
    <property type="match status" value="1"/>
</dbReference>
<keyword evidence="2" id="KW-1185">Reference proteome</keyword>
<organism evidence="1 2">
    <name type="scientific">Martelella alba</name>
    <dbReference type="NCBI Taxonomy" id="2590451"/>
    <lineage>
        <taxon>Bacteria</taxon>
        <taxon>Pseudomonadati</taxon>
        <taxon>Pseudomonadota</taxon>
        <taxon>Alphaproteobacteria</taxon>
        <taxon>Hyphomicrobiales</taxon>
        <taxon>Aurantimonadaceae</taxon>
        <taxon>Martelella</taxon>
    </lineage>
</organism>
<dbReference type="InterPro" id="IPR010848">
    <property type="entry name" value="DUF1465"/>
</dbReference>
<name>A0A506U6T2_9HYPH</name>
<proteinExistence type="predicted"/>
<dbReference type="InterPro" id="IPR038301">
    <property type="entry name" value="AraC-like_sf"/>
</dbReference>
<gene>
    <name evidence="1" type="ORF">FJU08_12260</name>
</gene>
<accession>A0A506U6T2</accession>
<reference evidence="1 2" key="1">
    <citation type="submission" date="2019-06" db="EMBL/GenBank/DDBJ databases">
        <authorList>
            <person name="Li M."/>
        </authorList>
    </citation>
    <scope>NUCLEOTIDE SEQUENCE [LARGE SCALE GENOMIC DNA]</scope>
    <source>
        <strain evidence="1 2">BGMRC2036</strain>
    </source>
</reference>
<dbReference type="AlphaFoldDB" id="A0A506U6T2"/>
<dbReference type="Gene3D" id="1.10.8.930">
    <property type="entry name" value="Protein of unknown function DUF1465"/>
    <property type="match status" value="1"/>
</dbReference>
<evidence type="ECO:0000313" key="2">
    <source>
        <dbReference type="Proteomes" id="UP000318801"/>
    </source>
</evidence>
<sequence>MTKREATTISFAGRAASSPQFDMLYREGMALVETTAAYLDGVGRAASKMLPRQAATLYSAESMRLTTRLMQLASWLLLQRSLNSGEMTRDQVLSERRKLRLGKDHIDRTAPGWIDLPPGFRDLIEQSLRLESRISLLDDNLLSTETALPESGNENNVIAQIDLLRTAFGSR</sequence>